<feature type="transmembrane region" description="Helical" evidence="9">
    <location>
        <begin position="13"/>
        <end position="32"/>
    </location>
</feature>
<feature type="transmembrane region" description="Helical" evidence="9">
    <location>
        <begin position="508"/>
        <end position="534"/>
    </location>
</feature>
<evidence type="ECO:0000256" key="6">
    <source>
        <dbReference type="ARBA" id="ARBA00022989"/>
    </source>
</evidence>
<comment type="subcellular location">
    <subcellularLocation>
        <location evidence="1 9">Endoplasmic reticulum membrane</location>
        <topology evidence="1 9">Multi-pass membrane protein</topology>
    </subcellularLocation>
</comment>
<evidence type="ECO:0000256" key="4">
    <source>
        <dbReference type="ARBA" id="ARBA00022824"/>
    </source>
</evidence>
<evidence type="ECO:0000313" key="11">
    <source>
        <dbReference type="EMBL" id="KAK9693862.1"/>
    </source>
</evidence>
<evidence type="ECO:0000256" key="3">
    <source>
        <dbReference type="ARBA" id="ARBA00022692"/>
    </source>
</evidence>
<dbReference type="PROSITE" id="PS01192">
    <property type="entry name" value="HMG_COA_REDUCTASE_3"/>
    <property type="match status" value="1"/>
</dbReference>
<feature type="transmembrane region" description="Helical" evidence="9">
    <location>
        <begin position="358"/>
        <end position="378"/>
    </location>
</feature>
<feature type="transmembrane region" description="Helical" evidence="9">
    <location>
        <begin position="238"/>
        <end position="257"/>
    </location>
</feature>
<evidence type="ECO:0000256" key="9">
    <source>
        <dbReference type="RuleBase" id="RU361219"/>
    </source>
</evidence>
<dbReference type="Gene3D" id="1.10.3270.10">
    <property type="entry name" value="HMGR, N-terminal domain"/>
    <property type="match status" value="1"/>
</dbReference>
<gene>
    <name evidence="11" type="primary">HMG1_3</name>
    <name evidence="11" type="ORF">K7432_013707</name>
</gene>
<feature type="domain" description="SSD" evidence="10">
    <location>
        <begin position="207"/>
        <end position="382"/>
    </location>
</feature>
<keyword evidence="7 9" id="KW-0560">Oxidoreductase</keyword>
<dbReference type="CDD" id="cd00643">
    <property type="entry name" value="HMG-CoA_reductase_classI"/>
    <property type="match status" value="1"/>
</dbReference>
<dbReference type="PANTHER" id="PTHR10572:SF24">
    <property type="entry name" value="3-HYDROXY-3-METHYLGLUTARYL-COENZYME A REDUCTASE"/>
    <property type="match status" value="1"/>
</dbReference>
<feature type="transmembrane region" description="Helical" evidence="9">
    <location>
        <begin position="332"/>
        <end position="351"/>
    </location>
</feature>
<keyword evidence="5 9" id="KW-0521">NADP</keyword>
<reference evidence="11 12" key="1">
    <citation type="submission" date="2023-04" db="EMBL/GenBank/DDBJ databases">
        <title>Genome of Basidiobolus ranarum AG-B5.</title>
        <authorList>
            <person name="Stajich J.E."/>
            <person name="Carter-House D."/>
            <person name="Gryganskyi A."/>
        </authorList>
    </citation>
    <scope>NUCLEOTIDE SEQUENCE [LARGE SCALE GENOMIC DNA]</scope>
    <source>
        <strain evidence="11 12">AG-B5</strain>
    </source>
</reference>
<dbReference type="PROSITE" id="PS50156">
    <property type="entry name" value="SSD"/>
    <property type="match status" value="1"/>
</dbReference>
<dbReference type="InterPro" id="IPR000731">
    <property type="entry name" value="SSD"/>
</dbReference>
<dbReference type="NCBIfam" id="TIGR00533">
    <property type="entry name" value="HMG_CoA_R_NADP"/>
    <property type="match status" value="1"/>
</dbReference>
<name>A0ABR2VQL7_9FUNG</name>
<evidence type="ECO:0000259" key="10">
    <source>
        <dbReference type="PROSITE" id="PS50156"/>
    </source>
</evidence>
<proteinExistence type="inferred from homology"/>
<dbReference type="InterPro" id="IPR009029">
    <property type="entry name" value="HMG_CoA_Rdtase_sub-bd_dom_sf"/>
</dbReference>
<feature type="transmembrane region" description="Helical" evidence="9">
    <location>
        <begin position="264"/>
        <end position="282"/>
    </location>
</feature>
<evidence type="ECO:0000256" key="2">
    <source>
        <dbReference type="ARBA" id="ARBA00007661"/>
    </source>
</evidence>
<keyword evidence="12" id="KW-1185">Reference proteome</keyword>
<organism evidence="11 12">
    <name type="scientific">Basidiobolus ranarum</name>
    <dbReference type="NCBI Taxonomy" id="34480"/>
    <lineage>
        <taxon>Eukaryota</taxon>
        <taxon>Fungi</taxon>
        <taxon>Fungi incertae sedis</taxon>
        <taxon>Zoopagomycota</taxon>
        <taxon>Entomophthoromycotina</taxon>
        <taxon>Basidiobolomycetes</taxon>
        <taxon>Basidiobolales</taxon>
        <taxon>Basidiobolaceae</taxon>
        <taxon>Basidiobolus</taxon>
    </lineage>
</organism>
<keyword evidence="8 9" id="KW-0472">Membrane</keyword>
<comment type="catalytic activity">
    <reaction evidence="9">
        <text>(R)-mevalonate + 2 NADP(+) + CoA = (3S)-3-hydroxy-3-methylglutaryl-CoA + 2 NADPH + 2 H(+)</text>
        <dbReference type="Rhea" id="RHEA:15989"/>
        <dbReference type="ChEBI" id="CHEBI:15378"/>
        <dbReference type="ChEBI" id="CHEBI:36464"/>
        <dbReference type="ChEBI" id="CHEBI:43074"/>
        <dbReference type="ChEBI" id="CHEBI:57287"/>
        <dbReference type="ChEBI" id="CHEBI:57783"/>
        <dbReference type="ChEBI" id="CHEBI:58349"/>
        <dbReference type="EC" id="1.1.1.34"/>
    </reaction>
</comment>
<evidence type="ECO:0000256" key="7">
    <source>
        <dbReference type="ARBA" id="ARBA00023002"/>
    </source>
</evidence>
<dbReference type="PROSITE" id="PS00066">
    <property type="entry name" value="HMG_COA_REDUCTASE_1"/>
    <property type="match status" value="1"/>
</dbReference>
<dbReference type="SUPFAM" id="SSF55035">
    <property type="entry name" value="NAD-binding domain of HMG-CoA reductase"/>
    <property type="match status" value="1"/>
</dbReference>
<comment type="similarity">
    <text evidence="2 9">Belongs to the HMG-CoA reductase family.</text>
</comment>
<dbReference type="PROSITE" id="PS00318">
    <property type="entry name" value="HMG_COA_REDUCTASE_2"/>
    <property type="match status" value="1"/>
</dbReference>
<dbReference type="SUPFAM" id="SSF56542">
    <property type="entry name" value="Substrate-binding domain of HMG-CoA reductase"/>
    <property type="match status" value="1"/>
</dbReference>
<evidence type="ECO:0000313" key="12">
    <source>
        <dbReference type="Proteomes" id="UP001479436"/>
    </source>
</evidence>
<keyword evidence="4 9" id="KW-0256">Endoplasmic reticulum</keyword>
<dbReference type="PROSITE" id="PS50065">
    <property type="entry name" value="HMG_COA_REDUCTASE_4"/>
    <property type="match status" value="1"/>
</dbReference>
<evidence type="ECO:0000256" key="5">
    <source>
        <dbReference type="ARBA" id="ARBA00022857"/>
    </source>
</evidence>
<evidence type="ECO:0000256" key="8">
    <source>
        <dbReference type="ARBA" id="ARBA00023136"/>
    </source>
</evidence>
<dbReference type="InterPro" id="IPR009023">
    <property type="entry name" value="HMG_CoA_Rdtase_NAD(P)-bd_sf"/>
</dbReference>
<comment type="pathway">
    <text evidence="9">Metabolic intermediate biosynthesis; (R)-mevalonate biosynthesis; (R)-mevalonate from acetyl-CoA: step 3/3.</text>
</comment>
<accession>A0ABR2VQL7</accession>
<keyword evidence="3 9" id="KW-0812">Transmembrane</keyword>
<dbReference type="PRINTS" id="PR00071">
    <property type="entry name" value="HMGCOARDTASE"/>
</dbReference>
<dbReference type="GO" id="GO:0004420">
    <property type="term" value="F:hydroxymethylglutaryl-CoA reductase (NADPH) activity"/>
    <property type="evidence" value="ECO:0007669"/>
    <property type="project" value="UniProtKB-EC"/>
</dbReference>
<keyword evidence="6 9" id="KW-1133">Transmembrane helix</keyword>
<dbReference type="PANTHER" id="PTHR10572">
    <property type="entry name" value="3-HYDROXY-3-METHYLGLUTARYL-COENZYME A REDUCTASE"/>
    <property type="match status" value="1"/>
</dbReference>
<dbReference type="InterPro" id="IPR023282">
    <property type="entry name" value="HMG_CoA_Rdtase_N"/>
</dbReference>
<dbReference type="Gene3D" id="3.90.770.10">
    <property type="entry name" value="3-hydroxy-3-methylglutaryl-coenzyme A Reductase, Chain A, domain 2"/>
    <property type="match status" value="1"/>
</dbReference>
<sequence>MRSQTCALISTKYTVQTAILCLLLYSCVFNLVSEPLLSHNDITIVYNDNQFTPVDQLEGCHKSEYIRHLYLKPILISSSKYSLPDAVVPSIAELNEYLSKFLTVTDATGSYSYENRLCLKLTRSTCVFSKIDILYSSPPTFVLSYFFESTNEKEENLIALWEHRATITHFPSIVSQGPASYCTTTGRLLHHGVSNIEKLIDRVKSLKVSLTLMAHVLVQGTVVLLLTTKRDPKPRFSIFVVTMISFVSTFTLALAVVSALNLPINLIILCKATPILIFTLGFEKFYIVMNTFVFARSFGSFEVATNCDTRGFTSFSVQGIVQSVYHGVRSNILNSCMLEIMLLVCGALSYIHGRRDLCALIAFIIVFDCSFLINFYSITAIPNIVLLHSNGEGGEKVSNGVWPSKHETWGRYVHVNSPIGWIKILVVFGLLATHVYSLSNPLIDSCNQSPSSTSLDLNDPSIKSGLEFLISNYRSLQLNFPFTVNISKPLVFRHVDSEFSIRKLMDHFYVIIDICKSTIGYILICACLVVSLIFNINLYNLSKTKPCEPEIYTDVSNSTKIALLEALQLSPSTIAASYKQSEALAKSCEQSQVLTREKGSVDDAVRPVDQCIGILHSEMGPNELTDAEILNLISGGKIAPYTLERVLQDHVRAVKIRRAFISRSSTNKTLESSMLPVDHYDYAQVMGKCCENVIGYTQIPVGIAGPLSIDGDLYHIPMATTEGCLVASTTRGCKAINASGGAITILTHDGMARGPVLKFSNISSANTCKIWIEGEGFTFIAKAFNSTSQYARLTKLRATLAGRLMFLRFVTTSGDAMGMNMISKGVEKALIIMKEQFPEMRLISLSGNFCTDKKSAAINWIEGRGKSVVAETVISGKVVEKVLKTSVSDIVKLSISKNLVGSAMAGSIGGFNAHAANILTAIFIATGQDPAQNVESSNCITLMEAVHDGRDLLVTCTMPSVEVGTIGGGTQLAPQSACLDILGVSGPHLSSPGANAQRLARIICAAVMAGELSLCAALASGDLVKSHMSHNRAQSSPTTPE</sequence>
<dbReference type="Proteomes" id="UP001479436">
    <property type="component" value="Unassembled WGS sequence"/>
</dbReference>
<dbReference type="InterPro" id="IPR004554">
    <property type="entry name" value="HMG_CoA_Rdtase_eu_arc"/>
</dbReference>
<dbReference type="EC" id="1.1.1.34" evidence="9"/>
<dbReference type="InterPro" id="IPR023076">
    <property type="entry name" value="HMG_CoA_Rdtase_CS"/>
</dbReference>
<dbReference type="Gene3D" id="3.30.70.420">
    <property type="entry name" value="Hydroxymethylglutaryl-CoA reductase, class I/II, NAD/NADP-binding domain"/>
    <property type="match status" value="1"/>
</dbReference>
<dbReference type="PROSITE" id="PS51257">
    <property type="entry name" value="PROKAR_LIPOPROTEIN"/>
    <property type="match status" value="1"/>
</dbReference>
<evidence type="ECO:0000256" key="1">
    <source>
        <dbReference type="ARBA" id="ARBA00004477"/>
    </source>
</evidence>
<protein>
    <recommendedName>
        <fullName evidence="9">3-hydroxy-3-methylglutaryl coenzyme A reductase</fullName>
        <shortName evidence="9">HMG-CoA reductase</shortName>
        <ecNumber evidence="9">1.1.1.34</ecNumber>
    </recommendedName>
</protein>
<dbReference type="EMBL" id="JASJQH010008277">
    <property type="protein sequence ID" value="KAK9693862.1"/>
    <property type="molecule type" value="Genomic_DNA"/>
</dbReference>
<feature type="transmembrane region" description="Helical" evidence="9">
    <location>
        <begin position="208"/>
        <end position="226"/>
    </location>
</feature>
<dbReference type="InterPro" id="IPR023074">
    <property type="entry name" value="HMG_CoA_Rdtase_cat_sf"/>
</dbReference>
<comment type="caution">
    <text evidence="11">The sequence shown here is derived from an EMBL/GenBank/DDBJ whole genome shotgun (WGS) entry which is preliminary data.</text>
</comment>
<dbReference type="InterPro" id="IPR002202">
    <property type="entry name" value="HMG_CoA_Rdtase"/>
</dbReference>
<dbReference type="Pfam" id="PF00368">
    <property type="entry name" value="HMG-CoA_red"/>
    <property type="match status" value="1"/>
</dbReference>
<feature type="transmembrane region" description="Helical" evidence="9">
    <location>
        <begin position="419"/>
        <end position="438"/>
    </location>
</feature>